<keyword evidence="11 14" id="KW-0418">Kinase</keyword>
<keyword evidence="8 14" id="KW-0169">Cobalamin biosynthesis</keyword>
<protein>
    <recommendedName>
        <fullName evidence="14">Bifunctional adenosylcobalamin biosynthesis protein</fullName>
        <ecNumber evidence="14">2.7.1.156</ecNumber>
        <ecNumber evidence="14">2.7.7.62</ecNumber>
    </recommendedName>
</protein>
<dbReference type="CDD" id="cd00544">
    <property type="entry name" value="CobU"/>
    <property type="match status" value="1"/>
</dbReference>
<keyword evidence="13 14" id="KW-0342">GTP-binding</keyword>
<dbReference type="InterPro" id="IPR003203">
    <property type="entry name" value="CobU/CobP"/>
</dbReference>
<dbReference type="GO" id="GO:0043752">
    <property type="term" value="F:adenosylcobinamide kinase activity"/>
    <property type="evidence" value="ECO:0007669"/>
    <property type="project" value="UniProtKB-EC"/>
</dbReference>
<comment type="pathway">
    <text evidence="6 14">Cofactor biosynthesis; adenosylcobalamin biosynthesis; adenosylcobalamin from cob(II)yrinate a,c-diamide: step 5/7.</text>
</comment>
<comment type="catalytic activity">
    <reaction evidence="3">
        <text>adenosylcob(III)inamide + GTP = adenosylcob(III)inamide phosphate + GDP + H(+)</text>
        <dbReference type="Rhea" id="RHEA:15765"/>
        <dbReference type="ChEBI" id="CHEBI:2480"/>
        <dbReference type="ChEBI" id="CHEBI:15378"/>
        <dbReference type="ChEBI" id="CHEBI:37565"/>
        <dbReference type="ChEBI" id="CHEBI:58189"/>
        <dbReference type="ChEBI" id="CHEBI:58502"/>
        <dbReference type="EC" id="2.7.1.156"/>
    </reaction>
</comment>
<evidence type="ECO:0000256" key="13">
    <source>
        <dbReference type="ARBA" id="ARBA00023134"/>
    </source>
</evidence>
<evidence type="ECO:0000256" key="10">
    <source>
        <dbReference type="ARBA" id="ARBA00022741"/>
    </source>
</evidence>
<evidence type="ECO:0000256" key="12">
    <source>
        <dbReference type="ARBA" id="ARBA00022840"/>
    </source>
</evidence>
<feature type="binding site" evidence="16">
    <location>
        <begin position="42"/>
        <end position="44"/>
    </location>
    <ligand>
        <name>GTP</name>
        <dbReference type="ChEBI" id="CHEBI:37565"/>
    </ligand>
</feature>
<comment type="pathway">
    <text evidence="5 14">Cofactor biosynthesis; adenosylcobalamin biosynthesis; adenosylcobalamin from cob(II)yrinate a,c-diamide: step 6/7.</text>
</comment>
<comment type="caution">
    <text evidence="17">The sequence shown here is derived from an EMBL/GenBank/DDBJ whole genome shotgun (WGS) entry which is preliminary data.</text>
</comment>
<proteinExistence type="inferred from homology"/>
<evidence type="ECO:0000256" key="3">
    <source>
        <dbReference type="ARBA" id="ARBA00001522"/>
    </source>
</evidence>
<evidence type="ECO:0000256" key="5">
    <source>
        <dbReference type="ARBA" id="ARBA00004692"/>
    </source>
</evidence>
<dbReference type="GO" id="GO:0005524">
    <property type="term" value="F:ATP binding"/>
    <property type="evidence" value="ECO:0007669"/>
    <property type="project" value="UniProtKB-UniRule"/>
</dbReference>
<feature type="active site" description="GMP-histidine intermediate" evidence="15">
    <location>
        <position position="58"/>
    </location>
</feature>
<evidence type="ECO:0000256" key="1">
    <source>
        <dbReference type="ARBA" id="ARBA00000312"/>
    </source>
</evidence>
<reference evidence="17 18" key="1">
    <citation type="submission" date="2018-05" db="EMBL/GenBank/DDBJ databases">
        <title>Vibrio limimaris sp. nov., isolated from marine sediment.</title>
        <authorList>
            <person name="Li C.-M."/>
        </authorList>
    </citation>
    <scope>NUCLEOTIDE SEQUENCE [LARGE SCALE GENOMIC DNA]</scope>
    <source>
        <strain evidence="17 18">E4404</strain>
    </source>
</reference>
<evidence type="ECO:0000256" key="7">
    <source>
        <dbReference type="ARBA" id="ARBA00007490"/>
    </source>
</evidence>
<keyword evidence="18" id="KW-1185">Reference proteome</keyword>
<keyword evidence="10 14" id="KW-0547">Nucleotide-binding</keyword>
<dbReference type="PANTHER" id="PTHR34848:SF1">
    <property type="entry name" value="BIFUNCTIONAL ADENOSYLCOBALAMIN BIOSYNTHESIS PROTEIN COBU"/>
    <property type="match status" value="1"/>
</dbReference>
<keyword evidence="17" id="KW-0548">Nucleotidyltransferase</keyword>
<dbReference type="EMBL" id="QFWT01000010">
    <property type="protein sequence ID" value="PWI32259.1"/>
    <property type="molecule type" value="Genomic_DNA"/>
</dbReference>
<evidence type="ECO:0000256" key="14">
    <source>
        <dbReference type="PIRNR" id="PIRNR006135"/>
    </source>
</evidence>
<evidence type="ECO:0000313" key="17">
    <source>
        <dbReference type="EMBL" id="PWI32259.1"/>
    </source>
</evidence>
<dbReference type="GO" id="GO:0008820">
    <property type="term" value="F:cobinamide phosphate guanylyltransferase activity"/>
    <property type="evidence" value="ECO:0007669"/>
    <property type="project" value="UniProtKB-UniRule"/>
</dbReference>
<feature type="binding site" evidence="16">
    <location>
        <position position="91"/>
    </location>
    <ligand>
        <name>GTP</name>
        <dbReference type="ChEBI" id="CHEBI:37565"/>
    </ligand>
</feature>
<dbReference type="UniPathway" id="UPA00148">
    <property type="reaction ID" value="UER00236"/>
</dbReference>
<dbReference type="SUPFAM" id="SSF52540">
    <property type="entry name" value="P-loop containing nucleoside triphosphate hydrolases"/>
    <property type="match status" value="1"/>
</dbReference>
<evidence type="ECO:0000256" key="2">
    <source>
        <dbReference type="ARBA" id="ARBA00000711"/>
    </source>
</evidence>
<dbReference type="PANTHER" id="PTHR34848">
    <property type="match status" value="1"/>
</dbReference>
<evidence type="ECO:0000256" key="9">
    <source>
        <dbReference type="ARBA" id="ARBA00022679"/>
    </source>
</evidence>
<dbReference type="RefSeq" id="WP_109320784.1">
    <property type="nucleotide sequence ID" value="NZ_QFWT01000010.1"/>
</dbReference>
<feature type="binding site" evidence="16">
    <location>
        <begin position="8"/>
        <end position="15"/>
    </location>
    <ligand>
        <name>GTP</name>
        <dbReference type="ChEBI" id="CHEBI:37565"/>
    </ligand>
</feature>
<evidence type="ECO:0000256" key="8">
    <source>
        <dbReference type="ARBA" id="ARBA00022573"/>
    </source>
</evidence>
<comment type="catalytic activity">
    <reaction evidence="1 14">
        <text>adenosylcob(III)inamide + ATP = adenosylcob(III)inamide phosphate + ADP + H(+)</text>
        <dbReference type="Rhea" id="RHEA:15769"/>
        <dbReference type="ChEBI" id="CHEBI:2480"/>
        <dbReference type="ChEBI" id="CHEBI:15378"/>
        <dbReference type="ChEBI" id="CHEBI:30616"/>
        <dbReference type="ChEBI" id="CHEBI:58502"/>
        <dbReference type="ChEBI" id="CHEBI:456216"/>
        <dbReference type="EC" id="2.7.1.156"/>
    </reaction>
</comment>
<dbReference type="Proteomes" id="UP000245362">
    <property type="component" value="Unassembled WGS sequence"/>
</dbReference>
<dbReference type="NCBIfam" id="NF004469">
    <property type="entry name" value="PRK05800.1"/>
    <property type="match status" value="1"/>
</dbReference>
<dbReference type="GO" id="GO:0009236">
    <property type="term" value="P:cobalamin biosynthetic process"/>
    <property type="evidence" value="ECO:0007669"/>
    <property type="project" value="UniProtKB-UniRule"/>
</dbReference>
<comment type="similarity">
    <text evidence="7 14">Belongs to the CobU/CobP family.</text>
</comment>
<dbReference type="Gene3D" id="3.40.50.300">
    <property type="entry name" value="P-loop containing nucleotide triphosphate hydrolases"/>
    <property type="match status" value="1"/>
</dbReference>
<keyword evidence="9 14" id="KW-0808">Transferase</keyword>
<dbReference type="EC" id="2.7.1.156" evidence="14"/>
<dbReference type="EC" id="2.7.7.62" evidence="14"/>
<evidence type="ECO:0000256" key="11">
    <source>
        <dbReference type="ARBA" id="ARBA00022777"/>
    </source>
</evidence>
<dbReference type="AlphaFoldDB" id="A0A2U3B640"/>
<evidence type="ECO:0000256" key="4">
    <source>
        <dbReference type="ARBA" id="ARBA00003889"/>
    </source>
</evidence>
<dbReference type="InterPro" id="IPR027417">
    <property type="entry name" value="P-loop_NTPase"/>
</dbReference>
<evidence type="ECO:0000256" key="16">
    <source>
        <dbReference type="PIRSR" id="PIRSR006135-2"/>
    </source>
</evidence>
<organism evidence="17 18">
    <name type="scientific">Vibrio albus</name>
    <dbReference type="NCBI Taxonomy" id="2200953"/>
    <lineage>
        <taxon>Bacteria</taxon>
        <taxon>Pseudomonadati</taxon>
        <taxon>Pseudomonadota</taxon>
        <taxon>Gammaproteobacteria</taxon>
        <taxon>Vibrionales</taxon>
        <taxon>Vibrionaceae</taxon>
        <taxon>Vibrio</taxon>
    </lineage>
</organism>
<comment type="function">
    <text evidence="4 14">Catalyzes ATP-dependent phosphorylation of adenosylcobinamide and addition of GMP to adenosylcobinamide phosphate.</text>
</comment>
<feature type="binding site" evidence="16">
    <location>
        <position position="70"/>
    </location>
    <ligand>
        <name>GTP</name>
        <dbReference type="ChEBI" id="CHEBI:37565"/>
    </ligand>
</feature>
<evidence type="ECO:0000313" key="18">
    <source>
        <dbReference type="Proteomes" id="UP000245362"/>
    </source>
</evidence>
<dbReference type="Pfam" id="PF02283">
    <property type="entry name" value="CobU"/>
    <property type="match status" value="1"/>
</dbReference>
<dbReference type="GO" id="GO:0005525">
    <property type="term" value="F:GTP binding"/>
    <property type="evidence" value="ECO:0007669"/>
    <property type="project" value="UniProtKB-UniRule"/>
</dbReference>
<dbReference type="OrthoDB" id="9788370at2"/>
<comment type="catalytic activity">
    <reaction evidence="2 14">
        <text>adenosylcob(III)inamide phosphate + GTP + H(+) = adenosylcob(III)inamide-GDP + diphosphate</text>
        <dbReference type="Rhea" id="RHEA:22712"/>
        <dbReference type="ChEBI" id="CHEBI:15378"/>
        <dbReference type="ChEBI" id="CHEBI:33019"/>
        <dbReference type="ChEBI" id="CHEBI:37565"/>
        <dbReference type="ChEBI" id="CHEBI:58502"/>
        <dbReference type="ChEBI" id="CHEBI:60487"/>
        <dbReference type="EC" id="2.7.7.62"/>
    </reaction>
</comment>
<accession>A0A2U3B640</accession>
<gene>
    <name evidence="17" type="ORF">DI392_16430</name>
</gene>
<evidence type="ECO:0000256" key="15">
    <source>
        <dbReference type="PIRSR" id="PIRSR006135-1"/>
    </source>
</evidence>
<name>A0A2U3B640_9VIBR</name>
<dbReference type="PIRSF" id="PIRSF006135">
    <property type="entry name" value="CobU"/>
    <property type="match status" value="1"/>
</dbReference>
<sequence length="185" mass="20859">MTVQLYLGGARSGKSGYAEQQAIELYHKRRLTEPDTRLHYVATGEPFDDGMKERIRLHQERRDGQWVNHEHPLKLTEALRQFSPHDIVFVDCLSVWLNNVIHYKGDTVDSAFLRAQIEELAETLREVECKVLCVSTEVGLGIIPMNALSRFYVDHAGWMNQAVAAVADRVVMVAAGLPMVLKGEG</sequence>
<keyword evidence="12 14" id="KW-0067">ATP-binding</keyword>
<evidence type="ECO:0000256" key="6">
    <source>
        <dbReference type="ARBA" id="ARBA00005159"/>
    </source>
</evidence>